<accession>A0A7S4G7S7</accession>
<name>A0A7S4G7S7_9EUGL</name>
<organism evidence="1">
    <name type="scientific">Eutreptiella gymnastica</name>
    <dbReference type="NCBI Taxonomy" id="73025"/>
    <lineage>
        <taxon>Eukaryota</taxon>
        <taxon>Discoba</taxon>
        <taxon>Euglenozoa</taxon>
        <taxon>Euglenida</taxon>
        <taxon>Spirocuta</taxon>
        <taxon>Euglenophyceae</taxon>
        <taxon>Eutreptiales</taxon>
        <taxon>Eutreptiaceae</taxon>
        <taxon>Eutreptiella</taxon>
    </lineage>
</organism>
<evidence type="ECO:0000313" key="1">
    <source>
        <dbReference type="EMBL" id="CAE0828136.1"/>
    </source>
</evidence>
<protein>
    <submittedName>
        <fullName evidence="1">Uncharacterized protein</fullName>
    </submittedName>
</protein>
<proteinExistence type="predicted"/>
<sequence>MGEGLFSRSLFPLRCGFWRRPMLLLRWLQALFLRWVFQCLAFELVPAWHSHQQLIQGVQEVNQGAQERRKDWAIENSRWASGTQGHYANNIGLRGAVVQFAASLICSQQCSP</sequence>
<reference evidence="1" key="1">
    <citation type="submission" date="2021-01" db="EMBL/GenBank/DDBJ databases">
        <authorList>
            <person name="Corre E."/>
            <person name="Pelletier E."/>
            <person name="Niang G."/>
            <person name="Scheremetjew M."/>
            <person name="Finn R."/>
            <person name="Kale V."/>
            <person name="Holt S."/>
            <person name="Cochrane G."/>
            <person name="Meng A."/>
            <person name="Brown T."/>
            <person name="Cohen L."/>
        </authorList>
    </citation>
    <scope>NUCLEOTIDE SEQUENCE</scope>
    <source>
        <strain evidence="1">CCMP1594</strain>
    </source>
</reference>
<dbReference type="AlphaFoldDB" id="A0A7S4G7S7"/>
<dbReference type="EMBL" id="HBJA01114373">
    <property type="protein sequence ID" value="CAE0828136.1"/>
    <property type="molecule type" value="Transcribed_RNA"/>
</dbReference>
<gene>
    <name evidence="1" type="ORF">EGYM00163_LOCUS39405</name>
</gene>